<sequence length="59" mass="7039">PELNVWSRRFPQHELLIYPRRIISPVQNSVQCKDLLVRYRLVRGGDRTPCAVLLLLRHF</sequence>
<feature type="non-terminal residue" evidence="1">
    <location>
        <position position="1"/>
    </location>
</feature>
<name>A0A0K2UVW6_LEPSM</name>
<reference evidence="1" key="1">
    <citation type="submission" date="2014-05" db="EMBL/GenBank/DDBJ databases">
        <authorList>
            <person name="Chronopoulou M."/>
        </authorList>
    </citation>
    <scope>NUCLEOTIDE SEQUENCE</scope>
    <source>
        <tissue evidence="1">Whole organism</tissue>
    </source>
</reference>
<proteinExistence type="predicted"/>
<accession>A0A0K2UVW6</accession>
<organism evidence="1">
    <name type="scientific">Lepeophtheirus salmonis</name>
    <name type="common">Salmon louse</name>
    <name type="synonym">Caligus salmonis</name>
    <dbReference type="NCBI Taxonomy" id="72036"/>
    <lineage>
        <taxon>Eukaryota</taxon>
        <taxon>Metazoa</taxon>
        <taxon>Ecdysozoa</taxon>
        <taxon>Arthropoda</taxon>
        <taxon>Crustacea</taxon>
        <taxon>Multicrustacea</taxon>
        <taxon>Hexanauplia</taxon>
        <taxon>Copepoda</taxon>
        <taxon>Siphonostomatoida</taxon>
        <taxon>Caligidae</taxon>
        <taxon>Lepeophtheirus</taxon>
    </lineage>
</organism>
<protein>
    <submittedName>
        <fullName evidence="1">Uncharacterized protein</fullName>
    </submittedName>
</protein>
<dbReference type="EMBL" id="HACA01024706">
    <property type="protein sequence ID" value="CDW42067.1"/>
    <property type="molecule type" value="Transcribed_RNA"/>
</dbReference>
<dbReference type="AlphaFoldDB" id="A0A0K2UVW6"/>
<evidence type="ECO:0000313" key="1">
    <source>
        <dbReference type="EMBL" id="CDW42067.1"/>
    </source>
</evidence>